<sequence length="1327" mass="146808">MGPASDRVLLSFCTVTTRTTTLNSVPHASFALRFSELPDVESSLHEDEEQRAGRTLDWIGSRVGARSARWVEMVEKKGRDDSSWRTPWWDEVKRCVEGEHVPSKYEGWNHPVAVIYAVSTMAANPLQALQDLLAHPVDFPLWVDKMYLRYFLIIHPSNSPLSEAITESLFNAIKKQYGLHAHLLQISFPTMPPPQPVQVPLPVPHLPPLSTMETSPMPPSQLPTGLTVSPVPTPSIPPPQSPDPSAMAGDGSQLPAGGPGTLFLSQGDIQVIGRFIREFVVMSLVPWMEKCVIEWNEAYSSSKRLPSRLFSSTRRLFGSGTASASAPVTPTHGSNASISSNAGRFGSHAPSSSVTSLSSVSSLTGASEGTVTQQRRLAEFATILGDFKLAVNVWESLRKDSKGGSDILPLLVASSPALALHASNAIAALQTVAAEKPALAQLRALTYAVRWEIGIDTREFVGPILEGERWLVQAAGAAEEPPAALLLAHAAFLTSKKGALRRSALWYLFSADRLEKAGIKPVALYLFRQAHQLYCQPPDKNLSPSFWDSEDRSPSQWRGFDEVLPGIEHELGRLLYTTGDTEGAVRYFVGLLRDPGLRVVPPQGLGLINDDSTIPGRGASTDRVYLEDFRVALKHFKDTEQERFSSTTLELPVKFCQPGGTRVRLPGNAMNGDPQRWQQLEEQWTTFWRPRGKERLRSTGKAAVHDPFWVDVILRNPLNVEVTISGLTVIVQDAKSEEQASTSDFVEVEVIDDLQLGGRETRTIPVAISCSRTATLVMTHVKLDFLSLLPVTESLAVRGRRLHDTPHQRQNKVYAPDTFIEVEVEDSGYRLQAGFVDDRHLTLHQGERRRVDARLHNSGRRSINELWLVTDPSAQLWVDSPESQLPGAVESMETLQSTNSLASPEPCLVDLAHVHSTPSLEPGQELRLPLLLYAARSGEHDLSLLMVFRETGDDTFYSARLTRHYEVQHLLHIESSTMTGPSPDIPHSVELQIINVASNTVRLTQVTSVSHIWDCSSLSSSGITVLPPQQSTRIYVKVEKSDNELTAEEVYDFVSMQLRRAIQGDMPAQDTPPAITLRCKHLISSEHLHPVNLPSTRHFVENSRRAMTAAANLASHPNIPPRLHPHIFPIYNPASIDFLVFWEVPSQGRSGHCVVSGLRFGATHAALREVIDEAVNAKAKRSMYAETQRERVEMLEAIRNSEWNSETDPMTVVTHDSQQIQHDFSAVPSTGCFYFAQCLTDSLSEIYIQAISDAFDELISLTSAAAAVQWPDDTSRPANRVRGLHIETEVGELPADNSALWKIRQRYQQEARSKDSSSVTVVDVSRP</sequence>
<dbReference type="GeneID" id="18910669"/>
<dbReference type="Proteomes" id="UP000008370">
    <property type="component" value="Unassembled WGS sequence"/>
</dbReference>
<dbReference type="InterPro" id="IPR024420">
    <property type="entry name" value="TRAPP_III_complex_Trs85"/>
</dbReference>
<evidence type="ECO:0000313" key="3">
    <source>
        <dbReference type="Proteomes" id="UP000008370"/>
    </source>
</evidence>
<name>K5VDT6_PHACS</name>
<organism evidence="2 3">
    <name type="scientific">Phanerochaete carnosa (strain HHB-10118-sp)</name>
    <name type="common">White-rot fungus</name>
    <name type="synonym">Peniophora carnosa</name>
    <dbReference type="NCBI Taxonomy" id="650164"/>
    <lineage>
        <taxon>Eukaryota</taxon>
        <taxon>Fungi</taxon>
        <taxon>Dikarya</taxon>
        <taxon>Basidiomycota</taxon>
        <taxon>Agaricomycotina</taxon>
        <taxon>Agaricomycetes</taxon>
        <taxon>Polyporales</taxon>
        <taxon>Phanerochaetaceae</taxon>
        <taxon>Phanerochaete</taxon>
    </lineage>
</organism>
<accession>K5VDT6</accession>
<dbReference type="KEGG" id="pco:PHACADRAFT_190295"/>
<dbReference type="HOGENOM" id="CLU_004823_3_0_1"/>
<dbReference type="GO" id="GO:1990072">
    <property type="term" value="C:TRAPPIII protein complex"/>
    <property type="evidence" value="ECO:0007669"/>
    <property type="project" value="TreeGrafter"/>
</dbReference>
<feature type="compositionally biased region" description="Pro residues" evidence="1">
    <location>
        <begin position="231"/>
        <end position="242"/>
    </location>
</feature>
<keyword evidence="3" id="KW-1185">Reference proteome</keyword>
<dbReference type="STRING" id="650164.K5VDT6"/>
<feature type="region of interest" description="Disordered" evidence="1">
    <location>
        <begin position="320"/>
        <end position="344"/>
    </location>
</feature>
<dbReference type="EMBL" id="JH930468">
    <property type="protein sequence ID" value="EKM61151.1"/>
    <property type="molecule type" value="Genomic_DNA"/>
</dbReference>
<feature type="region of interest" description="Disordered" evidence="1">
    <location>
        <begin position="203"/>
        <end position="260"/>
    </location>
</feature>
<dbReference type="InParanoid" id="K5VDT6"/>
<feature type="compositionally biased region" description="Polar residues" evidence="1">
    <location>
        <begin position="320"/>
        <end position="342"/>
    </location>
</feature>
<gene>
    <name evidence="2" type="ORF">PHACADRAFT_190295</name>
</gene>
<evidence type="ECO:0000313" key="2">
    <source>
        <dbReference type="EMBL" id="EKM61151.1"/>
    </source>
</evidence>
<evidence type="ECO:0000256" key="1">
    <source>
        <dbReference type="SAM" id="MobiDB-lite"/>
    </source>
</evidence>
<dbReference type="PANTHER" id="PTHR12975:SF6">
    <property type="entry name" value="TRAFFICKING PROTEIN PARTICLE COMPLEX SUBUNIT 8"/>
    <property type="match status" value="1"/>
</dbReference>
<reference evidence="2" key="1">
    <citation type="journal article" date="2012" name="BMC Genomics">
        <title>Comparative genomics of the white-rot fungi, Phanerochaete carnosa and P. chrysosporium, to elucidate the genetic basis of the distinct wood types they colonize.</title>
        <authorList>
            <person name="Suzuki H."/>
            <person name="MacDonald J."/>
            <person name="Syed K."/>
            <person name="Salamov A."/>
            <person name="Hori C."/>
            <person name="Aerts A."/>
            <person name="Henrissat B."/>
            <person name="Wiebenga A."/>
            <person name="vanKuyk P.A."/>
            <person name="Barry K."/>
            <person name="Lindquist E."/>
            <person name="LaButti K."/>
            <person name="Lapidus A."/>
            <person name="Lucas S."/>
            <person name="Coutinho P."/>
            <person name="Gong Y."/>
            <person name="Samejima M."/>
            <person name="Mahadevan R."/>
            <person name="Abou-Zaid M."/>
            <person name="de Vries R.P."/>
            <person name="Igarashi K."/>
            <person name="Yadav J.S."/>
            <person name="Grigoriev I.V."/>
            <person name="Master E.R."/>
        </authorList>
    </citation>
    <scope>NUCLEOTIDE SEQUENCE [LARGE SCALE GENOMIC DNA]</scope>
    <source>
        <strain evidence="2">HHB-10118-sp</strain>
    </source>
</reference>
<proteinExistence type="predicted"/>
<dbReference type="PANTHER" id="PTHR12975">
    <property type="entry name" value="TRANSPORT PROTEIN TRAPP"/>
    <property type="match status" value="1"/>
</dbReference>
<dbReference type="OrthoDB" id="203724at2759"/>
<dbReference type="RefSeq" id="XP_007390583.1">
    <property type="nucleotide sequence ID" value="XM_007390521.1"/>
</dbReference>
<dbReference type="Pfam" id="PF12739">
    <property type="entry name" value="TRAPPC-Trs85"/>
    <property type="match status" value="1"/>
</dbReference>
<protein>
    <submittedName>
        <fullName evidence="2">Uncharacterized protein</fullName>
    </submittedName>
</protein>